<dbReference type="AlphaFoldDB" id="A0A0F7U3S1"/>
<feature type="region of interest" description="Disordered" evidence="1">
    <location>
        <begin position="668"/>
        <end position="723"/>
    </location>
</feature>
<sequence>MSRRDEQDGQRGLEESRGEGYAPPFFSPFPAPSVFLHANGRGRESSFPSSSCPEEKRADCASLPASLPSHLSFFSFPSPLGQGEADLNSSADSNGDKRDANAKGPKKEDGGEASENVTCRLQWHQDAAKVGLLSHEGRRFWKKRKAGMISLVYENALRSSGVHAYRYDIRQGNVSAADGAGFVFANRVPCGKNIQNLWSVFVNRQGTLCKRMGQALAKLPPPGLKPLEPGTSVSLLVDLDCKVAVFQMRTATGAETPPRLVDFQDMGERAGCSQGYFCVVIAAGDVIVEMSEAVELRRTYATQIRPSLPVASSPSLPSTDSSLSSSPSRSFPAHSSFGFTPASARQPQPFGGLPGGGPALRRPNDAPPLLASPAPLLGAFRGDVSSPSSLPSSSSSFPPAFPSASLPSSSSFPSPAVPSSSSSSSSSPFPASSSPSSPLVPLPVRLPSSVAAPSVASCSPVSGPLNGSLVPPSEENGMHGAQCLTSPHVGSSLPSALSPASLAPLPPPAALLSLPACAASSAPLSAPSAASSPSVALSNARAASPPVLAFPSRKPSIAGCRSSSASPSPPASAADDVETVPGLREGDTGDREREDARLCFSGVQKSRVSCQSRNLSPLRFCAGSTASSSGAPQRLQPLSPDSVSVSCDDPAVDADRLTPLVVSLTRGVSQEGSVHEAPEPPDTSPSSFSSFSSAVSSAPSRLFSHAPDSASPSAEFPRRPGPAQASPLFLSQGGLFDSQAFLASSTFQRFGPFPFPLPSHLCGPNAAAASVAASAAAQLPYVFLEFERLAATAVGGAIVSSENLPASLSSFASSPARLVWNNRAASAHVIAAAAHMTAAAQAIALEAQQEAEAVRTAECAATASWAPRGADGDPLGEAGKETDKTADAPDADTGRRTEGSRLATNRNVSAGENTRTIREAEKSARWEGADARAEVGREIVQSARRLSFVSPLLSPEMPIGEERPTLRPTTATREEETLESGDSLAAPERRDAVGRREEGTSSAKVRESREET</sequence>
<feature type="compositionally biased region" description="Low complexity" evidence="1">
    <location>
        <begin position="684"/>
        <end position="700"/>
    </location>
</feature>
<dbReference type="EMBL" id="LN714475">
    <property type="protein sequence ID" value="CEL64418.1"/>
    <property type="molecule type" value="Genomic_DNA"/>
</dbReference>
<feature type="region of interest" description="Disordered" evidence="1">
    <location>
        <begin position="1"/>
        <end position="59"/>
    </location>
</feature>
<organism evidence="2">
    <name type="scientific">Neospora caninum (strain Liverpool)</name>
    <dbReference type="NCBI Taxonomy" id="572307"/>
    <lineage>
        <taxon>Eukaryota</taxon>
        <taxon>Sar</taxon>
        <taxon>Alveolata</taxon>
        <taxon>Apicomplexa</taxon>
        <taxon>Conoidasida</taxon>
        <taxon>Coccidia</taxon>
        <taxon>Eucoccidiorida</taxon>
        <taxon>Eimeriorina</taxon>
        <taxon>Sarcocystidae</taxon>
        <taxon>Neospora</taxon>
    </lineage>
</organism>
<feature type="compositionally biased region" description="Low complexity" evidence="1">
    <location>
        <begin position="491"/>
        <end position="500"/>
    </location>
</feature>
<feature type="compositionally biased region" description="Low complexity" evidence="1">
    <location>
        <begin position="308"/>
        <end position="336"/>
    </location>
</feature>
<feature type="region of interest" description="Disordered" evidence="1">
    <location>
        <begin position="308"/>
        <end position="374"/>
    </location>
</feature>
<feature type="compositionally biased region" description="Polar residues" evidence="1">
    <location>
        <begin position="902"/>
        <end position="914"/>
    </location>
</feature>
<feature type="region of interest" description="Disordered" evidence="1">
    <location>
        <begin position="955"/>
        <end position="1012"/>
    </location>
</feature>
<feature type="region of interest" description="Disordered" evidence="1">
    <location>
        <begin position="84"/>
        <end position="114"/>
    </location>
</feature>
<evidence type="ECO:0000313" key="2">
    <source>
        <dbReference type="EMBL" id="CEL64418.1"/>
    </source>
</evidence>
<name>A0A0F7U3S1_NEOCL</name>
<proteinExistence type="predicted"/>
<feature type="region of interest" description="Disordered" evidence="1">
    <location>
        <begin position="865"/>
        <end position="932"/>
    </location>
</feature>
<gene>
    <name evidence="2" type="ORF">BN1204_003150</name>
</gene>
<feature type="compositionally biased region" description="Basic and acidic residues" evidence="1">
    <location>
        <begin position="1"/>
        <end position="18"/>
    </location>
</feature>
<feature type="compositionally biased region" description="Low complexity" evidence="1">
    <location>
        <begin position="639"/>
        <end position="649"/>
    </location>
</feature>
<feature type="compositionally biased region" description="Low complexity" evidence="1">
    <location>
        <begin position="562"/>
        <end position="574"/>
    </location>
</feature>
<protein>
    <submittedName>
        <fullName evidence="2">Uncharacterized protein</fullName>
    </submittedName>
</protein>
<feature type="compositionally biased region" description="Basic and acidic residues" evidence="1">
    <location>
        <begin position="94"/>
        <end position="110"/>
    </location>
</feature>
<feature type="compositionally biased region" description="Basic and acidic residues" evidence="1">
    <location>
        <begin position="915"/>
        <end position="932"/>
    </location>
</feature>
<feature type="compositionally biased region" description="Low complexity" evidence="1">
    <location>
        <begin position="522"/>
        <end position="538"/>
    </location>
</feature>
<feature type="compositionally biased region" description="Basic and acidic residues" evidence="1">
    <location>
        <begin position="878"/>
        <end position="899"/>
    </location>
</feature>
<feature type="region of interest" description="Disordered" evidence="1">
    <location>
        <begin position="623"/>
        <end position="650"/>
    </location>
</feature>
<reference evidence="2" key="1">
    <citation type="journal article" date="2015" name="PLoS ONE">
        <title>Comprehensive Evaluation of Toxoplasma gondii VEG and Neospora caninum LIV Genomes with Tachyzoite Stage Transcriptome and Proteome Defines Novel Transcript Features.</title>
        <authorList>
            <person name="Ramaprasad A."/>
            <person name="Mourier T."/>
            <person name="Naeem R."/>
            <person name="Malas T.B."/>
            <person name="Moussa E."/>
            <person name="Panigrahi A."/>
            <person name="Vermont S.J."/>
            <person name="Otto T.D."/>
            <person name="Wastling J."/>
            <person name="Pain A."/>
        </authorList>
    </citation>
    <scope>NUCLEOTIDE SEQUENCE</scope>
    <source>
        <strain evidence="2">Liverpool</strain>
    </source>
</reference>
<feature type="region of interest" description="Disordered" evidence="1">
    <location>
        <begin position="408"/>
        <end position="500"/>
    </location>
</feature>
<feature type="compositionally biased region" description="Basic and acidic residues" evidence="1">
    <location>
        <begin position="987"/>
        <end position="1012"/>
    </location>
</feature>
<feature type="compositionally biased region" description="Basic and acidic residues" evidence="1">
    <location>
        <begin position="584"/>
        <end position="594"/>
    </location>
</feature>
<evidence type="ECO:0000256" key="1">
    <source>
        <dbReference type="SAM" id="MobiDB-lite"/>
    </source>
</evidence>
<feature type="region of interest" description="Disordered" evidence="1">
    <location>
        <begin position="522"/>
        <end position="594"/>
    </location>
</feature>
<feature type="compositionally biased region" description="Low complexity" evidence="1">
    <location>
        <begin position="408"/>
        <end position="462"/>
    </location>
</feature>
<accession>A0A0F7U3S1</accession>